<comment type="caution">
    <text evidence="3">The sequence shown here is derived from an EMBL/GenBank/DDBJ whole genome shotgun (WGS) entry which is preliminary data.</text>
</comment>
<evidence type="ECO:0000259" key="1">
    <source>
        <dbReference type="Pfam" id="PF05161"/>
    </source>
</evidence>
<dbReference type="Proteomes" id="UP000324159">
    <property type="component" value="Unassembled WGS sequence"/>
</dbReference>
<dbReference type="OrthoDB" id="9766552at2"/>
<dbReference type="InterPro" id="IPR039760">
    <property type="entry name" value="MOFRL_protein"/>
</dbReference>
<gene>
    <name evidence="3" type="ORF">EDC39_105198</name>
</gene>
<organism evidence="3 4">
    <name type="scientific">Geothermobacter ehrlichii</name>
    <dbReference type="NCBI Taxonomy" id="213224"/>
    <lineage>
        <taxon>Bacteria</taxon>
        <taxon>Pseudomonadati</taxon>
        <taxon>Thermodesulfobacteriota</taxon>
        <taxon>Desulfuromonadia</taxon>
        <taxon>Desulfuromonadales</taxon>
        <taxon>Geothermobacteraceae</taxon>
        <taxon>Geothermobacter</taxon>
    </lineage>
</organism>
<dbReference type="EMBL" id="VNIB01000005">
    <property type="protein sequence ID" value="TYO98829.1"/>
    <property type="molecule type" value="Genomic_DNA"/>
</dbReference>
<dbReference type="InterPro" id="IPR037035">
    <property type="entry name" value="GK-like_C_sf"/>
</dbReference>
<protein>
    <submittedName>
        <fullName evidence="3">Glycerate 2-kinase</fullName>
    </submittedName>
</protein>
<evidence type="ECO:0000259" key="2">
    <source>
        <dbReference type="Pfam" id="PF13660"/>
    </source>
</evidence>
<dbReference type="AlphaFoldDB" id="A0A5D3WIW4"/>
<feature type="domain" description="MOFRL-associated" evidence="2">
    <location>
        <begin position="17"/>
        <end position="253"/>
    </location>
</feature>
<feature type="domain" description="MOFRL" evidence="1">
    <location>
        <begin position="331"/>
        <end position="435"/>
    </location>
</feature>
<name>A0A5D3WIW4_9BACT</name>
<reference evidence="3 4" key="1">
    <citation type="submission" date="2019-07" db="EMBL/GenBank/DDBJ databases">
        <title>Genomic Encyclopedia of Type Strains, Phase IV (KMG-IV): sequencing the most valuable type-strain genomes for metagenomic binning, comparative biology and taxonomic classification.</title>
        <authorList>
            <person name="Goeker M."/>
        </authorList>
    </citation>
    <scope>NUCLEOTIDE SEQUENCE [LARGE SCALE GENOMIC DNA]</scope>
    <source>
        <strain evidence="3 4">SS015</strain>
    </source>
</reference>
<dbReference type="GO" id="GO:0008887">
    <property type="term" value="F:glycerate kinase activity"/>
    <property type="evidence" value="ECO:0007669"/>
    <property type="project" value="InterPro"/>
</dbReference>
<dbReference type="Gene3D" id="3.40.1480.10">
    <property type="entry name" value="MOFRL domain"/>
    <property type="match status" value="1"/>
</dbReference>
<proteinExistence type="predicted"/>
<dbReference type="RefSeq" id="WP_148895760.1">
    <property type="nucleotide sequence ID" value="NZ_VNIB01000005.1"/>
</dbReference>
<dbReference type="GO" id="GO:0005737">
    <property type="term" value="C:cytoplasm"/>
    <property type="evidence" value="ECO:0007669"/>
    <property type="project" value="TreeGrafter"/>
</dbReference>
<dbReference type="InterPro" id="IPR007835">
    <property type="entry name" value="MOFRL"/>
</dbReference>
<evidence type="ECO:0000313" key="3">
    <source>
        <dbReference type="EMBL" id="TYO98829.1"/>
    </source>
</evidence>
<keyword evidence="3" id="KW-0808">Transferase</keyword>
<dbReference type="FunFam" id="3.40.1480.10:FF:000002">
    <property type="entry name" value="Glycerate kinase"/>
    <property type="match status" value="1"/>
</dbReference>
<dbReference type="SUPFAM" id="SSF82544">
    <property type="entry name" value="GckA/TtuD-like"/>
    <property type="match status" value="1"/>
</dbReference>
<dbReference type="PANTHER" id="PTHR12227">
    <property type="entry name" value="GLYCERATE KINASE"/>
    <property type="match status" value="1"/>
</dbReference>
<evidence type="ECO:0000313" key="4">
    <source>
        <dbReference type="Proteomes" id="UP000324159"/>
    </source>
</evidence>
<dbReference type="InterPro" id="IPR038614">
    <property type="entry name" value="GK_N_sf"/>
</dbReference>
<dbReference type="InterPro" id="IPR025286">
    <property type="entry name" value="MOFRL_assoc_dom"/>
</dbReference>
<dbReference type="PANTHER" id="PTHR12227:SF0">
    <property type="entry name" value="GLYCERATE KINASE"/>
    <property type="match status" value="1"/>
</dbReference>
<dbReference type="Pfam" id="PF05161">
    <property type="entry name" value="MOFRL"/>
    <property type="match status" value="1"/>
</dbReference>
<keyword evidence="3" id="KW-0418">Kinase</keyword>
<keyword evidence="4" id="KW-1185">Reference proteome</keyword>
<sequence length="442" mass="45521">MTDRTHRTPETKLRQDAETIFWQALAVVDPARCIERAVRIENDRLLIRGSSHPLPAGRLQVLAVGKGALPMATAIRSLLGPRLDAGLLITKDGHGGAVEGFATFEAAHPVPDGRGEAAARRALRMAATAGRDDLLLLLLSGGGSALLPLPATGLGLADKMAVTDLLLRSGADIGEINSVRKHLSAIKGGRLALAARPARLLTLAISDVPGDDPATIASGPGVPDPTTFAGAMAVLEKYRLTDRVPAAVRDHLQQGMAGKIPETPKPGDLPDGCACHILANNRQALRAAAEAAHRLGYEPLILERPLSGEAATAGRELARQALAARATGRRCLIAGGETTVSVRGNGKGGRNQELALGAAIEMAGESGMVLLAAGTDGTDGPTDAAGAIVDGTSLERGRKAGLLATATLTANDSYRFHQASGDLLITGPTGTNVMDLALLLTA</sequence>
<dbReference type="Pfam" id="PF13660">
    <property type="entry name" value="DUF4147"/>
    <property type="match status" value="1"/>
</dbReference>
<dbReference type="Gene3D" id="3.40.50.10180">
    <property type="entry name" value="Glycerate kinase, MOFRL-like N-terminal domain"/>
    <property type="match status" value="1"/>
</dbReference>
<accession>A0A5D3WIW4</accession>